<reference evidence="1 2" key="1">
    <citation type="submission" date="2018-03" db="EMBL/GenBank/DDBJ databases">
        <authorList>
            <person name="Keele B.F."/>
        </authorList>
    </citation>
    <scope>NUCLEOTIDE SEQUENCE [LARGE SCALE GENOMIC DNA]</scope>
    <source>
        <strain evidence="1 2">CECT 8811</strain>
    </source>
</reference>
<dbReference type="Proteomes" id="UP000244911">
    <property type="component" value="Unassembled WGS sequence"/>
</dbReference>
<name>A0A2R8AGG2_9RHOB</name>
<organism evidence="1 2">
    <name type="scientific">Aliiroseovarius pelagivivens</name>
    <dbReference type="NCBI Taxonomy" id="1639690"/>
    <lineage>
        <taxon>Bacteria</taxon>
        <taxon>Pseudomonadati</taxon>
        <taxon>Pseudomonadota</taxon>
        <taxon>Alphaproteobacteria</taxon>
        <taxon>Rhodobacterales</taxon>
        <taxon>Paracoccaceae</taxon>
        <taxon>Aliiroseovarius</taxon>
    </lineage>
</organism>
<proteinExistence type="predicted"/>
<keyword evidence="2" id="KW-1185">Reference proteome</keyword>
<evidence type="ECO:0000313" key="1">
    <source>
        <dbReference type="EMBL" id="SPF75152.1"/>
    </source>
</evidence>
<accession>A0A2R8AGG2</accession>
<dbReference type="EMBL" id="OMOI01000001">
    <property type="protein sequence ID" value="SPF75152.1"/>
    <property type="molecule type" value="Genomic_DNA"/>
</dbReference>
<evidence type="ECO:0000313" key="2">
    <source>
        <dbReference type="Proteomes" id="UP000244911"/>
    </source>
</evidence>
<dbReference type="AlphaFoldDB" id="A0A2R8AGG2"/>
<protein>
    <submittedName>
        <fullName evidence="1">Uncharacterized protein</fullName>
    </submittedName>
</protein>
<gene>
    <name evidence="1" type="ORF">ALP8811_00137</name>
</gene>
<sequence>MLETATTQTELQAAYQRAHEERALVFRNIGLWMSTRLALLTPHLPTKRAGQSGQPLNCDCPA</sequence>